<reference evidence="7" key="1">
    <citation type="submission" date="2025-08" db="UniProtKB">
        <authorList>
            <consortium name="RefSeq"/>
        </authorList>
    </citation>
    <scope>IDENTIFICATION</scope>
    <source>
        <tissue evidence="7">Testes</tissue>
    </source>
</reference>
<feature type="coiled-coil region" evidence="4">
    <location>
        <begin position="22"/>
        <end position="63"/>
    </location>
</feature>
<dbReference type="InterPro" id="IPR000837">
    <property type="entry name" value="AP-1"/>
</dbReference>
<keyword evidence="4" id="KW-0175">Coiled coil</keyword>
<evidence type="ECO:0000256" key="2">
    <source>
        <dbReference type="ARBA" id="ARBA00023125"/>
    </source>
</evidence>
<name>A0ABM0MXU4_SACKO</name>
<accession>A0ABM0MXU4</accession>
<protein>
    <submittedName>
        <fullName evidence="7">Jun dimerization protein 2-like</fullName>
    </submittedName>
</protein>
<keyword evidence="1" id="KW-0805">Transcription regulation</keyword>
<dbReference type="InterPro" id="IPR046347">
    <property type="entry name" value="bZIP_sf"/>
</dbReference>
<dbReference type="PANTHER" id="PTHR23351:SF24">
    <property type="entry name" value="ACTIVATING TRANSCRIPTION FACTOR 3-RELATED"/>
    <property type="match status" value="1"/>
</dbReference>
<dbReference type="PRINTS" id="PR00042">
    <property type="entry name" value="LEUZIPPRFOS"/>
</dbReference>
<dbReference type="PANTHER" id="PTHR23351">
    <property type="entry name" value="FOS TRANSCRIPTION FACTOR-RELATED"/>
    <property type="match status" value="1"/>
</dbReference>
<dbReference type="PROSITE" id="PS00036">
    <property type="entry name" value="BZIP_BASIC"/>
    <property type="match status" value="1"/>
</dbReference>
<evidence type="ECO:0000313" key="6">
    <source>
        <dbReference type="Proteomes" id="UP000694865"/>
    </source>
</evidence>
<evidence type="ECO:0000259" key="5">
    <source>
        <dbReference type="PROSITE" id="PS50217"/>
    </source>
</evidence>
<proteinExistence type="predicted"/>
<dbReference type="GeneID" id="102802003"/>
<dbReference type="PROSITE" id="PS50217">
    <property type="entry name" value="BZIP"/>
    <property type="match status" value="1"/>
</dbReference>
<evidence type="ECO:0000256" key="3">
    <source>
        <dbReference type="ARBA" id="ARBA00023163"/>
    </source>
</evidence>
<feature type="domain" description="BZIP" evidence="5">
    <location>
        <begin position="4"/>
        <end position="61"/>
    </location>
</feature>
<dbReference type="RefSeq" id="XP_006824835.1">
    <property type="nucleotide sequence ID" value="XM_006824772.1"/>
</dbReference>
<evidence type="ECO:0000313" key="7">
    <source>
        <dbReference type="RefSeq" id="XP_006824835.1"/>
    </source>
</evidence>
<dbReference type="Gene3D" id="1.20.5.170">
    <property type="match status" value="1"/>
</dbReference>
<organism evidence="6 7">
    <name type="scientific">Saccoglossus kowalevskii</name>
    <name type="common">Acorn worm</name>
    <dbReference type="NCBI Taxonomy" id="10224"/>
    <lineage>
        <taxon>Eukaryota</taxon>
        <taxon>Metazoa</taxon>
        <taxon>Hemichordata</taxon>
        <taxon>Enteropneusta</taxon>
        <taxon>Harrimaniidae</taxon>
        <taxon>Saccoglossus</taxon>
    </lineage>
</organism>
<dbReference type="SUPFAM" id="SSF57959">
    <property type="entry name" value="Leucine zipper domain"/>
    <property type="match status" value="1"/>
</dbReference>
<evidence type="ECO:0000256" key="4">
    <source>
        <dbReference type="SAM" id="Coils"/>
    </source>
</evidence>
<dbReference type="Pfam" id="PF00170">
    <property type="entry name" value="bZIP_1"/>
    <property type="match status" value="1"/>
</dbReference>
<evidence type="ECO:0000256" key="1">
    <source>
        <dbReference type="ARBA" id="ARBA00023015"/>
    </source>
</evidence>
<keyword evidence="3" id="KW-0804">Transcription</keyword>
<sequence>MDEEKRISERRQRNRIAATKCRNKKKDRMEFLMKEIRRLTEMNGELQEQVRRLRGEEEQLQIIWNFHVIECRKHIQDGPVNLSVRRNADVL</sequence>
<keyword evidence="2" id="KW-0238">DNA-binding</keyword>
<dbReference type="InterPro" id="IPR004827">
    <property type="entry name" value="bZIP"/>
</dbReference>
<dbReference type="SMART" id="SM00338">
    <property type="entry name" value="BRLZ"/>
    <property type="match status" value="1"/>
</dbReference>
<dbReference type="Proteomes" id="UP000694865">
    <property type="component" value="Unplaced"/>
</dbReference>
<gene>
    <name evidence="7" type="primary">LOC102802003</name>
</gene>
<keyword evidence="6" id="KW-1185">Reference proteome</keyword>